<dbReference type="GO" id="GO:0005789">
    <property type="term" value="C:endoplasmic reticulum membrane"/>
    <property type="evidence" value="ECO:0007669"/>
    <property type="project" value="UniProtKB-SubCell"/>
</dbReference>
<dbReference type="InterPro" id="IPR003599">
    <property type="entry name" value="Ig_sub"/>
</dbReference>
<dbReference type="CTD" id="682"/>
<dbReference type="GO" id="GO:0098632">
    <property type="term" value="F:cell-cell adhesion mediator activity"/>
    <property type="evidence" value="ECO:0007669"/>
    <property type="project" value="TreeGrafter"/>
</dbReference>
<dbReference type="SUPFAM" id="SSF48726">
    <property type="entry name" value="Immunoglobulin"/>
    <property type="match status" value="1"/>
</dbReference>
<evidence type="ECO:0000256" key="1">
    <source>
        <dbReference type="ARBA" id="ARBA00004115"/>
    </source>
</evidence>
<dbReference type="InterPro" id="IPR036179">
    <property type="entry name" value="Ig-like_dom_sf"/>
</dbReference>
<dbReference type="GO" id="GO:0007411">
    <property type="term" value="P:axon guidance"/>
    <property type="evidence" value="ECO:0007669"/>
    <property type="project" value="TreeGrafter"/>
</dbReference>
<keyword evidence="7" id="KW-0675">Receptor</keyword>
<feature type="transmembrane region" description="Helical" evidence="13">
    <location>
        <begin position="206"/>
        <end position="227"/>
    </location>
</feature>
<keyword evidence="8" id="KW-0325">Glycoprotein</keyword>
<evidence type="ECO:0000256" key="12">
    <source>
        <dbReference type="SAM" id="MobiDB-lite"/>
    </source>
</evidence>
<dbReference type="OrthoDB" id="5970915at2759"/>
<evidence type="ECO:0000256" key="3">
    <source>
        <dbReference type="ARBA" id="ARBA00022824"/>
    </source>
</evidence>
<gene>
    <name evidence="17" type="primary">BSG</name>
</gene>
<sequence>MAVALLLVLLVPAGLAAESWIQTDVEELDSKMVLSCSLNHSSVAVQGHRWTKGDKVLVEDKLPALHTQYEVEKGKGEPHGEYSCFFLPEDIGRANFKLPGLPEIKLVKKSESVAEGEKALLVCKAVSFLPVLTWRWALVNASGNQPITNQSQPDKYVVISDDSHTELHILRAEVERDAGQYICTAENAQGQVSEQVTLRVRHRLAALWPFLGIVAEVLVLVTVIFVYEKRRKPDEVPDDEDLGSAPLKSSAQMNDKDQQVRQRNT</sequence>
<evidence type="ECO:0000259" key="15">
    <source>
        <dbReference type="PROSITE" id="PS50835"/>
    </source>
</evidence>
<comment type="subcellular location">
    <subcellularLocation>
        <location evidence="10">Basolateral cell membrane</location>
        <topology evidence="10">Single-pass type I membrane protein</topology>
    </subcellularLocation>
    <subcellularLocation>
        <location evidence="1">Endoplasmic reticulum membrane</location>
        <topology evidence="1">Single-pass type I membrane protein</topology>
    </subcellularLocation>
</comment>
<dbReference type="InterPro" id="IPR003598">
    <property type="entry name" value="Ig_sub2"/>
</dbReference>
<dbReference type="eggNOG" id="ENOG502QPKN">
    <property type="taxonomic scope" value="Eukaryota"/>
</dbReference>
<keyword evidence="9" id="KW-0393">Immunoglobulin domain</keyword>
<evidence type="ECO:0000256" key="9">
    <source>
        <dbReference type="ARBA" id="ARBA00023319"/>
    </source>
</evidence>
<dbReference type="InterPro" id="IPR013098">
    <property type="entry name" value="Ig_I-set"/>
</dbReference>
<dbReference type="RefSeq" id="XP_016044449.1">
    <property type="nucleotide sequence ID" value="XM_016188963.2"/>
</dbReference>
<evidence type="ECO:0000313" key="16">
    <source>
        <dbReference type="Proteomes" id="UP001652624"/>
    </source>
</evidence>
<evidence type="ECO:0000256" key="14">
    <source>
        <dbReference type="SAM" id="SignalP"/>
    </source>
</evidence>
<dbReference type="InterPro" id="IPR007110">
    <property type="entry name" value="Ig-like_dom"/>
</dbReference>
<evidence type="ECO:0000256" key="10">
    <source>
        <dbReference type="ARBA" id="ARBA00023768"/>
    </source>
</evidence>
<dbReference type="SMART" id="SM00408">
    <property type="entry name" value="IGc2"/>
    <property type="match status" value="1"/>
</dbReference>
<dbReference type="AlphaFoldDB" id="A0A1S3WDN6"/>
<dbReference type="SMART" id="SM00409">
    <property type="entry name" value="IG"/>
    <property type="match status" value="1"/>
</dbReference>
<evidence type="ECO:0000313" key="17">
    <source>
        <dbReference type="RefSeq" id="XP_016044449.1"/>
    </source>
</evidence>
<dbReference type="Gene3D" id="2.60.40.10">
    <property type="entry name" value="Immunoglobulins"/>
    <property type="match status" value="2"/>
</dbReference>
<proteinExistence type="predicted"/>
<keyword evidence="6" id="KW-1015">Disulfide bond</keyword>
<protein>
    <recommendedName>
        <fullName evidence="11">Basigin</fullName>
    </recommendedName>
</protein>
<evidence type="ECO:0000256" key="8">
    <source>
        <dbReference type="ARBA" id="ARBA00023180"/>
    </source>
</evidence>
<accession>A0A1S3WDN6</accession>
<evidence type="ECO:0000256" key="2">
    <source>
        <dbReference type="ARBA" id="ARBA00022475"/>
    </source>
</evidence>
<reference evidence="17" key="1">
    <citation type="submission" date="2025-08" db="UniProtKB">
        <authorList>
            <consortium name="RefSeq"/>
        </authorList>
    </citation>
    <scope>IDENTIFICATION</scope>
</reference>
<dbReference type="Pfam" id="PF07679">
    <property type="entry name" value="I-set"/>
    <property type="match status" value="1"/>
</dbReference>
<evidence type="ECO:0000256" key="13">
    <source>
        <dbReference type="SAM" id="Phobius"/>
    </source>
</evidence>
<keyword evidence="4" id="KW-0430">Lectin</keyword>
<keyword evidence="14" id="KW-0732">Signal</keyword>
<dbReference type="PANTHER" id="PTHR10075:SF107">
    <property type="entry name" value="BASIGIN"/>
    <property type="match status" value="1"/>
</dbReference>
<evidence type="ECO:0000256" key="7">
    <source>
        <dbReference type="ARBA" id="ARBA00023170"/>
    </source>
</evidence>
<keyword evidence="3" id="KW-0256">Endoplasmic reticulum</keyword>
<keyword evidence="4" id="KW-0465">Mannose-binding</keyword>
<dbReference type="GO" id="GO:0007156">
    <property type="term" value="P:homophilic cell adhesion via plasma membrane adhesion molecules"/>
    <property type="evidence" value="ECO:0007669"/>
    <property type="project" value="TreeGrafter"/>
</dbReference>
<organism evidence="16 17">
    <name type="scientific">Erinaceus europaeus</name>
    <name type="common">Western European hedgehog</name>
    <dbReference type="NCBI Taxonomy" id="9365"/>
    <lineage>
        <taxon>Eukaryota</taxon>
        <taxon>Metazoa</taxon>
        <taxon>Chordata</taxon>
        <taxon>Craniata</taxon>
        <taxon>Vertebrata</taxon>
        <taxon>Euteleostomi</taxon>
        <taxon>Mammalia</taxon>
        <taxon>Eutheria</taxon>
        <taxon>Laurasiatheria</taxon>
        <taxon>Eulipotyphla</taxon>
        <taxon>Erinaceidae</taxon>
        <taxon>Erinaceinae</taxon>
        <taxon>Erinaceus</taxon>
    </lineage>
</organism>
<dbReference type="GO" id="GO:0005537">
    <property type="term" value="F:D-mannose binding"/>
    <property type="evidence" value="ECO:0007669"/>
    <property type="project" value="UniProtKB-KW"/>
</dbReference>
<evidence type="ECO:0000256" key="11">
    <source>
        <dbReference type="ARBA" id="ARBA00023876"/>
    </source>
</evidence>
<evidence type="ECO:0000256" key="5">
    <source>
        <dbReference type="ARBA" id="ARBA00023136"/>
    </source>
</evidence>
<feature type="chain" id="PRO_5010480717" description="Basigin" evidence="14">
    <location>
        <begin position="17"/>
        <end position="265"/>
    </location>
</feature>
<evidence type="ECO:0000256" key="4">
    <source>
        <dbReference type="ARBA" id="ARBA00023035"/>
    </source>
</evidence>
<keyword evidence="16" id="KW-1185">Reference proteome</keyword>
<keyword evidence="5 13" id="KW-0472">Membrane</keyword>
<keyword evidence="13" id="KW-0812">Transmembrane</keyword>
<keyword evidence="2" id="KW-1003">Cell membrane</keyword>
<dbReference type="PROSITE" id="PS50835">
    <property type="entry name" value="IG_LIKE"/>
    <property type="match status" value="1"/>
</dbReference>
<dbReference type="GO" id="GO:0016323">
    <property type="term" value="C:basolateral plasma membrane"/>
    <property type="evidence" value="ECO:0007669"/>
    <property type="project" value="UniProtKB-SubCell"/>
</dbReference>
<dbReference type="PANTHER" id="PTHR10075">
    <property type="entry name" value="BASIGIN RELATED"/>
    <property type="match status" value="1"/>
</dbReference>
<dbReference type="Proteomes" id="UP001652624">
    <property type="component" value="Chromosome 23"/>
</dbReference>
<keyword evidence="13" id="KW-1133">Transmembrane helix</keyword>
<dbReference type="PRINTS" id="PR01856">
    <property type="entry name" value="BASIGIN"/>
</dbReference>
<feature type="region of interest" description="Disordered" evidence="12">
    <location>
        <begin position="234"/>
        <end position="265"/>
    </location>
</feature>
<dbReference type="GeneID" id="103115094"/>
<dbReference type="GO" id="GO:0030424">
    <property type="term" value="C:axon"/>
    <property type="evidence" value="ECO:0007669"/>
    <property type="project" value="TreeGrafter"/>
</dbReference>
<feature type="domain" description="Ig-like" evidence="15">
    <location>
        <begin position="102"/>
        <end position="199"/>
    </location>
</feature>
<dbReference type="GO" id="GO:0070593">
    <property type="term" value="P:dendrite self-avoidance"/>
    <property type="evidence" value="ECO:0007669"/>
    <property type="project" value="TreeGrafter"/>
</dbReference>
<dbReference type="InterPro" id="IPR013783">
    <property type="entry name" value="Ig-like_fold"/>
</dbReference>
<evidence type="ECO:0000256" key="6">
    <source>
        <dbReference type="ARBA" id="ARBA00023157"/>
    </source>
</evidence>
<feature type="compositionally biased region" description="Basic and acidic residues" evidence="12">
    <location>
        <begin position="254"/>
        <end position="265"/>
    </location>
</feature>
<feature type="signal peptide" evidence="14">
    <location>
        <begin position="1"/>
        <end position="16"/>
    </location>
</feature>
<name>A0A1S3WDN6_ERIEU</name>